<keyword evidence="6" id="KW-0418">Kinase</keyword>
<keyword evidence="1" id="KW-0378">Hydrolase</keyword>
<keyword evidence="2" id="KW-0347">Helicase</keyword>
<keyword evidence="3" id="KW-0175">Coiled coil</keyword>
<feature type="coiled-coil region" evidence="3">
    <location>
        <begin position="943"/>
        <end position="970"/>
    </location>
</feature>
<evidence type="ECO:0000259" key="5">
    <source>
        <dbReference type="PROSITE" id="PS51194"/>
    </source>
</evidence>
<dbReference type="GO" id="GO:0004386">
    <property type="term" value="F:helicase activity"/>
    <property type="evidence" value="ECO:0007669"/>
    <property type="project" value="UniProtKB-KW"/>
</dbReference>
<dbReference type="Gene3D" id="3.40.50.10810">
    <property type="entry name" value="Tandem AAA-ATPase domain"/>
    <property type="match status" value="1"/>
</dbReference>
<dbReference type="GO" id="GO:0004674">
    <property type="term" value="F:protein serine/threonine kinase activity"/>
    <property type="evidence" value="ECO:0007669"/>
    <property type="project" value="UniProtKB-KW"/>
</dbReference>
<dbReference type="InterPro" id="IPR001650">
    <property type="entry name" value="Helicase_C-like"/>
</dbReference>
<accession>A0AAN1WDR8</accession>
<dbReference type="GO" id="GO:0016787">
    <property type="term" value="F:hydrolase activity"/>
    <property type="evidence" value="ECO:0007669"/>
    <property type="project" value="UniProtKB-KW"/>
</dbReference>
<dbReference type="Gene3D" id="3.40.50.300">
    <property type="entry name" value="P-loop containing nucleotide triphosphate hydrolases"/>
    <property type="match status" value="1"/>
</dbReference>
<sequence length="990" mass="111926">MSFLAQLHAQQNTTTTSNDSALQLYYLLRIQDAPQPHALPRLELHLIVAESAGSNPETTAANINKGKPYTPQNQHLTLPPPFIHNADKSILEYLLAEPTHSGWPVLQRKKLNFFWQQLCATERVYLQQHANAKALKVCPKEAATSVLQWQQLTNGMQQLLPEALENKQLFQSIDELSIFALALTPTQANISRCELALKISSVEGVTNQAISSEQENEIITALKPLNYCLNADDTPAFLDKYNNHWNTLKLPLPTLASATVLDTQVRGGIHCDNIYHSGKNTDVISLDFVYISKSYCTWFNDKDPAAHYVVLNNELFTIRRKPELEKAFKKQFIKTCKPFEPISLGFSTTQDVIWQQFFLKEKSVLDKSGFIFRISHNFKRHYIQADGWLSELTKSNSGFLQVDLFLQVQNEDGSKENINLLSLLDQIQQYNLANSTGDIQLTLSDGRIILMPGERLISLTEEFGDLLTSGRGSLSFHPNQQSRLQQLETLLPEGSHWQGDMEALDISRQLKQPPTVVEQADCGVNATLRPYQWLGVCWVQHLKNCRVNGLLADDMGLGKTLQTISHLSLEFANNPQQQPALVVVPTSLLHNWFNECTKFAPHLKVLIHHGTSRKMCYKDQPHHILLTSYQLIINDAVFFEKEEFSWLILDEAQNIKNPRTKTHVAIKNVQAHNKLCLSGTPVENNLVELWALLNFLMPNCLGSLNDFKFHYQKPIEQEGNGKKMEQLLNRISPFMLRRTKQAVAKDLPEKTEILQTIDLGEQQTQFYESIKSNTWQELQQSLEGTENQGEQQLFVLSALLKLRQACCDPALLGDTTIPSAKRQHCIEMATELAAEGRGILIFSQFTSMLDILAEDLQQLGIKYGLLTGKTQNRQALVDKFQAGEFPVFLISLKAGGVGLNLTRADTVIHYDPWWNSAAEQQATDRAHRIGQKNAVFVYKLIAENTIEEKIAALQARKAELGNTINNQAQQTGTKFSMKLEELLSLWAEEK</sequence>
<protein>
    <submittedName>
        <fullName evidence="6">Non-specific serine/threonine protein kinase</fullName>
        <ecNumber evidence="6">2.7.11.1</ecNumber>
    </submittedName>
</protein>
<dbReference type="InterPro" id="IPR038718">
    <property type="entry name" value="SNF2-like_sf"/>
</dbReference>
<evidence type="ECO:0000256" key="3">
    <source>
        <dbReference type="SAM" id="Coils"/>
    </source>
</evidence>
<dbReference type="PROSITE" id="PS51194">
    <property type="entry name" value="HELICASE_CTER"/>
    <property type="match status" value="1"/>
</dbReference>
<dbReference type="PROSITE" id="PS51192">
    <property type="entry name" value="HELICASE_ATP_BIND_1"/>
    <property type="match status" value="1"/>
</dbReference>
<evidence type="ECO:0000259" key="4">
    <source>
        <dbReference type="PROSITE" id="PS51192"/>
    </source>
</evidence>
<gene>
    <name evidence="6" type="ORF">MARGE09_P0013</name>
</gene>
<feature type="domain" description="Helicase C-terminal" evidence="5">
    <location>
        <begin position="820"/>
        <end position="983"/>
    </location>
</feature>
<dbReference type="AlphaFoldDB" id="A0AAN1WDR8"/>
<keyword evidence="7" id="KW-1185">Reference proteome</keyword>
<keyword evidence="2" id="KW-0547">Nucleotide-binding</keyword>
<dbReference type="SMART" id="SM00490">
    <property type="entry name" value="HELICc"/>
    <property type="match status" value="1"/>
</dbReference>
<dbReference type="KEGG" id="marq:MARGE09_P0013"/>
<dbReference type="Proteomes" id="UP001320119">
    <property type="component" value="Chromosome"/>
</dbReference>
<evidence type="ECO:0000313" key="6">
    <source>
        <dbReference type="EMBL" id="BCD95814.1"/>
    </source>
</evidence>
<organism evidence="6 7">
    <name type="scientific">Marinagarivorans cellulosilyticus</name>
    <dbReference type="NCBI Taxonomy" id="2721545"/>
    <lineage>
        <taxon>Bacteria</taxon>
        <taxon>Pseudomonadati</taxon>
        <taxon>Pseudomonadota</taxon>
        <taxon>Gammaproteobacteria</taxon>
        <taxon>Cellvibrionales</taxon>
        <taxon>Cellvibrionaceae</taxon>
        <taxon>Marinagarivorans</taxon>
    </lineage>
</organism>
<dbReference type="InterPro" id="IPR014001">
    <property type="entry name" value="Helicase_ATP-bd"/>
</dbReference>
<feature type="domain" description="Helicase ATP-binding" evidence="4">
    <location>
        <begin position="540"/>
        <end position="699"/>
    </location>
</feature>
<dbReference type="RefSeq" id="WP_236985256.1">
    <property type="nucleotide sequence ID" value="NZ_AP023086.1"/>
</dbReference>
<dbReference type="EMBL" id="AP023086">
    <property type="protein sequence ID" value="BCD95814.1"/>
    <property type="molecule type" value="Genomic_DNA"/>
</dbReference>
<name>A0AAN1WDR8_9GAMM</name>
<evidence type="ECO:0000256" key="1">
    <source>
        <dbReference type="ARBA" id="ARBA00022801"/>
    </source>
</evidence>
<dbReference type="SMART" id="SM00487">
    <property type="entry name" value="DEXDc"/>
    <property type="match status" value="1"/>
</dbReference>
<dbReference type="InterPro" id="IPR027417">
    <property type="entry name" value="P-loop_NTPase"/>
</dbReference>
<dbReference type="GO" id="GO:0005524">
    <property type="term" value="F:ATP binding"/>
    <property type="evidence" value="ECO:0007669"/>
    <property type="project" value="InterPro"/>
</dbReference>
<evidence type="ECO:0000313" key="7">
    <source>
        <dbReference type="Proteomes" id="UP001320119"/>
    </source>
</evidence>
<proteinExistence type="predicted"/>
<dbReference type="EC" id="2.7.11.1" evidence="6"/>
<evidence type="ECO:0000256" key="2">
    <source>
        <dbReference type="ARBA" id="ARBA00022806"/>
    </source>
</evidence>
<dbReference type="CDD" id="cd18793">
    <property type="entry name" value="SF2_C_SNF"/>
    <property type="match status" value="1"/>
</dbReference>
<keyword evidence="6" id="KW-0808">Transferase</keyword>
<dbReference type="Pfam" id="PF00176">
    <property type="entry name" value="SNF2-rel_dom"/>
    <property type="match status" value="1"/>
</dbReference>
<dbReference type="InterPro" id="IPR049730">
    <property type="entry name" value="SNF2/RAD54-like_C"/>
</dbReference>
<dbReference type="PANTHER" id="PTHR10799">
    <property type="entry name" value="SNF2/RAD54 HELICASE FAMILY"/>
    <property type="match status" value="1"/>
</dbReference>
<dbReference type="InterPro" id="IPR000330">
    <property type="entry name" value="SNF2_N"/>
</dbReference>
<dbReference type="SUPFAM" id="SSF52540">
    <property type="entry name" value="P-loop containing nucleoside triphosphate hydrolases"/>
    <property type="match status" value="2"/>
</dbReference>
<reference evidence="6 7" key="1">
    <citation type="journal article" date="2022" name="IScience">
        <title>An ultrasensitive nanofiber-based assay for enzymatic hydrolysis and deep-sea microbial degradation of cellulose.</title>
        <authorList>
            <person name="Tsudome M."/>
            <person name="Tachioka M."/>
            <person name="Miyazaki M."/>
            <person name="Uchimura K."/>
            <person name="Tsuda M."/>
            <person name="Takaki Y."/>
            <person name="Deguchi S."/>
        </authorList>
    </citation>
    <scope>NUCLEOTIDE SEQUENCE [LARGE SCALE GENOMIC DNA]</scope>
    <source>
        <strain evidence="6 7">GE09</strain>
    </source>
</reference>
<dbReference type="Pfam" id="PF00271">
    <property type="entry name" value="Helicase_C"/>
    <property type="match status" value="1"/>
</dbReference>
<keyword evidence="2" id="KW-0067">ATP-binding</keyword>
<keyword evidence="6" id="KW-0723">Serine/threonine-protein kinase</keyword>